<dbReference type="EMBL" id="JAEHOE010000003">
    <property type="protein sequence ID" value="KAG2500561.1"/>
    <property type="molecule type" value="Genomic_DNA"/>
</dbReference>
<feature type="compositionally biased region" description="Low complexity" evidence="1">
    <location>
        <begin position="674"/>
        <end position="689"/>
    </location>
</feature>
<feature type="compositionally biased region" description="Low complexity" evidence="1">
    <location>
        <begin position="1105"/>
        <end position="1117"/>
    </location>
</feature>
<evidence type="ECO:0000313" key="4">
    <source>
        <dbReference type="Proteomes" id="UP000612055"/>
    </source>
</evidence>
<feature type="compositionally biased region" description="Pro residues" evidence="1">
    <location>
        <begin position="1118"/>
        <end position="1128"/>
    </location>
</feature>
<dbReference type="InterPro" id="IPR001810">
    <property type="entry name" value="F-box_dom"/>
</dbReference>
<name>A0A836C4V0_9CHLO</name>
<accession>A0A836C4V0</accession>
<evidence type="ECO:0000256" key="1">
    <source>
        <dbReference type="SAM" id="MobiDB-lite"/>
    </source>
</evidence>
<gene>
    <name evidence="3" type="ORF">HYH03_001332</name>
</gene>
<feature type="region of interest" description="Disordered" evidence="1">
    <location>
        <begin position="900"/>
        <end position="920"/>
    </location>
</feature>
<feature type="compositionally biased region" description="Low complexity" evidence="1">
    <location>
        <begin position="731"/>
        <end position="744"/>
    </location>
</feature>
<keyword evidence="4" id="KW-1185">Reference proteome</keyword>
<feature type="compositionally biased region" description="Low complexity" evidence="1">
    <location>
        <begin position="1152"/>
        <end position="1171"/>
    </location>
</feature>
<dbReference type="PANTHER" id="PTHR48125">
    <property type="entry name" value="LP07818P1"/>
    <property type="match status" value="1"/>
</dbReference>
<comment type="caution">
    <text evidence="3">The sequence shown here is derived from an EMBL/GenBank/DDBJ whole genome shotgun (WGS) entry which is preliminary data.</text>
</comment>
<feature type="compositionally biased region" description="Gly residues" evidence="1">
    <location>
        <begin position="1172"/>
        <end position="1182"/>
    </location>
</feature>
<feature type="region of interest" description="Disordered" evidence="1">
    <location>
        <begin position="1329"/>
        <end position="1352"/>
    </location>
</feature>
<feature type="compositionally biased region" description="Gly residues" evidence="1">
    <location>
        <begin position="906"/>
        <end position="920"/>
    </location>
</feature>
<proteinExistence type="predicted"/>
<feature type="domain" description="F-box" evidence="2">
    <location>
        <begin position="46"/>
        <end position="80"/>
    </location>
</feature>
<feature type="compositionally biased region" description="Low complexity" evidence="1">
    <location>
        <begin position="1342"/>
        <end position="1352"/>
    </location>
</feature>
<feature type="compositionally biased region" description="Polar residues" evidence="1">
    <location>
        <begin position="7"/>
        <end position="19"/>
    </location>
</feature>
<feature type="compositionally biased region" description="Gly residues" evidence="1">
    <location>
        <begin position="690"/>
        <end position="701"/>
    </location>
</feature>
<feature type="region of interest" description="Disordered" evidence="1">
    <location>
        <begin position="992"/>
        <end position="1013"/>
    </location>
</feature>
<reference evidence="3" key="1">
    <citation type="journal article" date="2020" name="bioRxiv">
        <title>Comparative genomics of Chlamydomonas.</title>
        <authorList>
            <person name="Craig R.J."/>
            <person name="Hasan A.R."/>
            <person name="Ness R.W."/>
            <person name="Keightley P.D."/>
        </authorList>
    </citation>
    <scope>NUCLEOTIDE SEQUENCE</scope>
    <source>
        <strain evidence="3">CCAP 11/70</strain>
    </source>
</reference>
<feature type="region of interest" description="Disordered" evidence="1">
    <location>
        <begin position="674"/>
        <end position="744"/>
    </location>
</feature>
<dbReference type="OrthoDB" id="535136at2759"/>
<dbReference type="InterPro" id="IPR036047">
    <property type="entry name" value="F-box-like_dom_sf"/>
</dbReference>
<organism evidence="3 4">
    <name type="scientific">Edaphochlamys debaryana</name>
    <dbReference type="NCBI Taxonomy" id="47281"/>
    <lineage>
        <taxon>Eukaryota</taxon>
        <taxon>Viridiplantae</taxon>
        <taxon>Chlorophyta</taxon>
        <taxon>core chlorophytes</taxon>
        <taxon>Chlorophyceae</taxon>
        <taxon>CS clade</taxon>
        <taxon>Chlamydomonadales</taxon>
        <taxon>Chlamydomonadales incertae sedis</taxon>
        <taxon>Edaphochlamys</taxon>
    </lineage>
</organism>
<evidence type="ECO:0000259" key="2">
    <source>
        <dbReference type="Pfam" id="PF00646"/>
    </source>
</evidence>
<dbReference type="CDD" id="cd09917">
    <property type="entry name" value="F-box_SF"/>
    <property type="match status" value="1"/>
</dbReference>
<feature type="region of interest" description="Disordered" evidence="1">
    <location>
        <begin position="595"/>
        <end position="616"/>
    </location>
</feature>
<evidence type="ECO:0000313" key="3">
    <source>
        <dbReference type="EMBL" id="KAG2500561.1"/>
    </source>
</evidence>
<dbReference type="Proteomes" id="UP000612055">
    <property type="component" value="Unassembled WGS sequence"/>
</dbReference>
<protein>
    <recommendedName>
        <fullName evidence="2">F-box domain-containing protein</fullName>
    </recommendedName>
</protein>
<feature type="region of interest" description="Disordered" evidence="1">
    <location>
        <begin position="1152"/>
        <end position="1185"/>
    </location>
</feature>
<feature type="compositionally biased region" description="Low complexity" evidence="1">
    <location>
        <begin position="702"/>
        <end position="723"/>
    </location>
</feature>
<feature type="region of interest" description="Disordered" evidence="1">
    <location>
        <begin position="1"/>
        <end position="41"/>
    </location>
</feature>
<dbReference type="PANTHER" id="PTHR48125:SF10">
    <property type="entry name" value="OS12G0136300 PROTEIN"/>
    <property type="match status" value="1"/>
</dbReference>
<dbReference type="SUPFAM" id="SSF81383">
    <property type="entry name" value="F-box domain"/>
    <property type="match status" value="1"/>
</dbReference>
<dbReference type="Pfam" id="PF00646">
    <property type="entry name" value="F-box"/>
    <property type="match status" value="1"/>
</dbReference>
<sequence>MTRTGKRTLSASGPASTGQPAAPLAKRLRPTPNEDGSASGDVDLLQGLPPELVFIVLGNLAPRECQALRLTCKSLRDLVNVAVADTLTVTNDMAQYLLLEQMKHSRAQSHALSNGWVANLLAKFPRIKKLDVKCTQGVLTLFARHMVRDCLGSQPPGGVPLSRIFDLADNVKTNSRRHSAVLLCELIKFKVAQSLTSKPPGYDAMRQDVKQYVRADQLLTEHRIELQTRVIELVEKVLTLKGHADARAHEHFKYARDTLDDSLLQLVSCLQPRHSKYAYQLLAKAADPAKAARGWRWLFYFLARQKQAEAAIEAYKVVDKPALAALSPTCLSELFRSLIDNEITTQPEPKLRAITSESGSWTKFLYRGNFQLTSTQSREGALEKVAADLVGKDYLDTAVNVMNRFESEGTALEIWVQLLGALGIVPGGEVPLVARDLHRFVSEQVHKAALLALNVLPARRVACHVPLVELLVAEGHLEEAFSLTRNYPEEGVLDKHLLRALSTSFALADCPPGQLAPATCELLLDVLQNRITDVAARSELTTILVAAYAARRDLLKAVELASTLDAAAAAAMDVDAGAGGGPAVEPVPAAAAQNLGPVLPAPGPGDGAGPAAPAADAAAAPDAAGTAGQRLAAMWRGVAAAAIWAGDAKALLTALQRVNTAWLLGPADADCGPDDAGASTSGGDASRAAGGAGPSRAGGAGSVPPGEAPAPAEAGAAGPAANASGGGAAGQGAAQSAAGSASGPPTVWQRVCGVLLRAGHRSDLEKVLMRLLTERQRALGGHTDQRALVEATARAMVSNGDSVAALALARQLGGHYCLSDAPTLVACGTAGSPAAAARADSPGPTSAGEDGASGKRAAGAGVRPCWSMLNVILEGLMAGGQVDTVVRELLAAGAAQSKASAHSAGAGPGGATSGGSAAGGTSGDSALVLSAAAGRLRQSLLADVLSTLTEAGRVAEAVHLLRVLRGGENDGPLQPPPPLINSAAALPPVVQRTGSGAGRVTRAGRAGGGGKRNRSSAAAAAVAAAAAAAGARAGAGPGAAAAAEAYFDDIAATIAAVVMPGAMMLEGQASVTSNPGPSTAAVAEQGNGPQPMYSRLVLEGSGDEAAGSPATPLAAGPPGVPGRPPAGPGPCRATSFEAALAALVKALHKRAGTGTNNSGSAAASGSSAGAAGSAGGGAGGAASGPPPVELLSDWLEVCKAWPPGTTRDAQLDALARRAMDKGRDIDVALQAGWLLGEANPQEMRFAYTHRDLAQKCIQQGMLEAAQWCLMRIKLQNWDDAGDAMARDLMRAVARTGDKPLAMQLAAMWITTDDQRADFIKTIRAIRPTAGANSTGGGGGSRAGSSSRGSSRD</sequence>
<feature type="region of interest" description="Disordered" evidence="1">
    <location>
        <begin position="833"/>
        <end position="859"/>
    </location>
</feature>
<feature type="region of interest" description="Disordered" evidence="1">
    <location>
        <begin position="1070"/>
        <end position="1132"/>
    </location>
</feature>
<feature type="compositionally biased region" description="Low complexity" evidence="1">
    <location>
        <begin position="833"/>
        <end position="844"/>
    </location>
</feature>